<evidence type="ECO:0000313" key="2">
    <source>
        <dbReference type="EMBL" id="GJE25369.1"/>
    </source>
</evidence>
<keyword evidence="1" id="KW-0812">Transmembrane</keyword>
<feature type="transmembrane region" description="Helical" evidence="1">
    <location>
        <begin position="21"/>
        <end position="47"/>
    </location>
</feature>
<name>A0ABQ4T4D5_METOR</name>
<proteinExistence type="predicted"/>
<keyword evidence="3" id="KW-1185">Reference proteome</keyword>
<reference evidence="2" key="1">
    <citation type="journal article" date="2021" name="Front. Microbiol.">
        <title>Comprehensive Comparative Genomics and Phenotyping of Methylobacterium Species.</title>
        <authorList>
            <person name="Alessa O."/>
            <person name="Ogura Y."/>
            <person name="Fujitani Y."/>
            <person name="Takami H."/>
            <person name="Hayashi T."/>
            <person name="Sahin N."/>
            <person name="Tani A."/>
        </authorList>
    </citation>
    <scope>NUCLEOTIDE SEQUENCE</scope>
    <source>
        <strain evidence="2">NBRC 15689</strain>
    </source>
</reference>
<accession>A0ABQ4T4D5</accession>
<keyword evidence="1" id="KW-0472">Membrane</keyword>
<evidence type="ECO:0000256" key="1">
    <source>
        <dbReference type="SAM" id="Phobius"/>
    </source>
</evidence>
<dbReference type="EMBL" id="BPQV01000001">
    <property type="protein sequence ID" value="GJE25369.1"/>
    <property type="molecule type" value="Genomic_DNA"/>
</dbReference>
<dbReference type="Proteomes" id="UP001055156">
    <property type="component" value="Unassembled WGS sequence"/>
</dbReference>
<keyword evidence="1" id="KW-1133">Transmembrane helix</keyword>
<organism evidence="2 3">
    <name type="scientific">Methylobacterium organophilum</name>
    <dbReference type="NCBI Taxonomy" id="410"/>
    <lineage>
        <taxon>Bacteria</taxon>
        <taxon>Pseudomonadati</taxon>
        <taxon>Pseudomonadota</taxon>
        <taxon>Alphaproteobacteria</taxon>
        <taxon>Hyphomicrobiales</taxon>
        <taxon>Methylobacteriaceae</taxon>
        <taxon>Methylobacterium</taxon>
    </lineage>
</organism>
<feature type="transmembrane region" description="Helical" evidence="1">
    <location>
        <begin position="59"/>
        <end position="81"/>
    </location>
</feature>
<comment type="caution">
    <text evidence="2">The sequence shown here is derived from an EMBL/GenBank/DDBJ whole genome shotgun (WGS) entry which is preliminary data.</text>
</comment>
<evidence type="ECO:0000313" key="3">
    <source>
        <dbReference type="Proteomes" id="UP001055156"/>
    </source>
</evidence>
<gene>
    <name evidence="2" type="ORF">LKMONMHP_0205</name>
</gene>
<dbReference type="RefSeq" id="WP_238309323.1">
    <property type="nucleotide sequence ID" value="NZ_BPQV01000001.1"/>
</dbReference>
<sequence>MSWISQDGQAWLRVISRLSNFNPAFVNSEIFGLVKLVTVVAAVLHIVPKGAVNGVIPRGNTYSVVVAFLVAAVLAVGLLSWKPKPQPQIERMPGWTRDLFQTGAVRVEGAPS</sequence>
<reference evidence="2" key="2">
    <citation type="submission" date="2021-08" db="EMBL/GenBank/DDBJ databases">
        <authorList>
            <person name="Tani A."/>
            <person name="Ola A."/>
            <person name="Ogura Y."/>
            <person name="Katsura K."/>
            <person name="Hayashi T."/>
        </authorList>
    </citation>
    <scope>NUCLEOTIDE SEQUENCE</scope>
    <source>
        <strain evidence="2">NBRC 15689</strain>
    </source>
</reference>
<protein>
    <submittedName>
        <fullName evidence="2">Uncharacterized protein</fullName>
    </submittedName>
</protein>